<dbReference type="EMBL" id="UGUV01000002">
    <property type="protein sequence ID" value="SUD51308.1"/>
    <property type="molecule type" value="Genomic_DNA"/>
</dbReference>
<dbReference type="SMART" id="SM00062">
    <property type="entry name" value="PBPb"/>
    <property type="match status" value="1"/>
</dbReference>
<comment type="similarity">
    <text evidence="1">Belongs to the bacterial solute-binding protein 3 family.</text>
</comment>
<accession>A0A379JS34</accession>
<feature type="domain" description="Solute-binding protein family 3/N-terminal" evidence="4">
    <location>
        <begin position="53"/>
        <end position="268"/>
    </location>
</feature>
<dbReference type="Gene3D" id="3.40.190.10">
    <property type="entry name" value="Periplasmic binding protein-like II"/>
    <property type="match status" value="2"/>
</dbReference>
<dbReference type="PANTHER" id="PTHR35936">
    <property type="entry name" value="MEMBRANE-BOUND LYTIC MUREIN TRANSGLYCOSYLASE F"/>
    <property type="match status" value="1"/>
</dbReference>
<dbReference type="PANTHER" id="PTHR35936:SF17">
    <property type="entry name" value="ARGININE-BINDING EXTRACELLULAR PROTEIN ARTP"/>
    <property type="match status" value="1"/>
</dbReference>
<dbReference type="Pfam" id="PF00497">
    <property type="entry name" value="SBP_bac_3"/>
    <property type="match status" value="1"/>
</dbReference>
<feature type="signal peptide" evidence="3">
    <location>
        <begin position="1"/>
        <end position="42"/>
    </location>
</feature>
<evidence type="ECO:0000256" key="3">
    <source>
        <dbReference type="SAM" id="SignalP"/>
    </source>
</evidence>
<organism evidence="5 6">
    <name type="scientific">Ectopseudomonas oleovorans</name>
    <name type="common">Pseudomonas oleovorans</name>
    <dbReference type="NCBI Taxonomy" id="301"/>
    <lineage>
        <taxon>Bacteria</taxon>
        <taxon>Pseudomonadati</taxon>
        <taxon>Pseudomonadota</taxon>
        <taxon>Gammaproteobacteria</taxon>
        <taxon>Pseudomonadales</taxon>
        <taxon>Pseudomonadaceae</taxon>
        <taxon>Ectopseudomonas</taxon>
    </lineage>
</organism>
<proteinExistence type="inferred from homology"/>
<evidence type="ECO:0000313" key="6">
    <source>
        <dbReference type="Proteomes" id="UP000255303"/>
    </source>
</evidence>
<sequence>MPPLADYKKQENTKMSSVIPSRFGRLALAVALLTGFAAGAQASTLDKVKDSSSVRIGYANETPFAYTALDGSVTGESPEIVKKIFERMGVEKINPVLTEWGSLIPGLRASRFDLIAAGMYITPERCKQVLFTDPHYQLPDTLLTKAGNPKNLHSYEDIAKSGAKVAIMSGTVNLGYARNSGISDDQILQVPDTTAQLQAVRAGRADAAVGTQLTMKGLADKGGDSVEAIAEFKDDPAHTGYGALAFRPEDKELRDAVNAELKKWLGSEEHLATVKPFGFDQSNITDKTAAELCGQ</sequence>
<dbReference type="CDD" id="cd01002">
    <property type="entry name" value="PBP2_Ehub_like"/>
    <property type="match status" value="1"/>
</dbReference>
<dbReference type="GO" id="GO:0051470">
    <property type="term" value="P:ectoine transmembrane transport"/>
    <property type="evidence" value="ECO:0007669"/>
    <property type="project" value="InterPro"/>
</dbReference>
<dbReference type="NCBIfam" id="TIGR02995">
    <property type="entry name" value="ectoine_ehuB"/>
    <property type="match status" value="1"/>
</dbReference>
<reference evidence="5 6" key="1">
    <citation type="submission" date="2018-06" db="EMBL/GenBank/DDBJ databases">
        <authorList>
            <consortium name="Pathogen Informatics"/>
            <person name="Doyle S."/>
        </authorList>
    </citation>
    <scope>NUCLEOTIDE SEQUENCE [LARGE SCALE GENOMIC DNA]</scope>
    <source>
        <strain evidence="5 6">NCTC10692</strain>
    </source>
</reference>
<dbReference type="Proteomes" id="UP000255303">
    <property type="component" value="Unassembled WGS sequence"/>
</dbReference>
<dbReference type="SUPFAM" id="SSF53850">
    <property type="entry name" value="Periplasmic binding protein-like II"/>
    <property type="match status" value="1"/>
</dbReference>
<dbReference type="InterPro" id="IPR001638">
    <property type="entry name" value="Solute-binding_3/MltF_N"/>
</dbReference>
<dbReference type="AlphaFoldDB" id="A0A379JS34"/>
<gene>
    <name evidence="5" type="ORF">NCTC10692_01757</name>
</gene>
<evidence type="ECO:0000259" key="4">
    <source>
        <dbReference type="SMART" id="SM00062"/>
    </source>
</evidence>
<dbReference type="InterPro" id="IPR014337">
    <property type="entry name" value="Ectoine_EhuB"/>
</dbReference>
<dbReference type="GO" id="GO:0033294">
    <property type="term" value="F:ectoine binding"/>
    <property type="evidence" value="ECO:0007669"/>
    <property type="project" value="InterPro"/>
</dbReference>
<evidence type="ECO:0000313" key="5">
    <source>
        <dbReference type="EMBL" id="SUD51308.1"/>
    </source>
</evidence>
<keyword evidence="2 3" id="KW-0732">Signal</keyword>
<name>A0A379JS34_ECTOL</name>
<evidence type="ECO:0000256" key="2">
    <source>
        <dbReference type="ARBA" id="ARBA00022729"/>
    </source>
</evidence>
<protein>
    <submittedName>
        <fullName evidence="5">Amino acid ABC transporter substrate-binding protein</fullName>
    </submittedName>
</protein>
<feature type="chain" id="PRO_5017028492" evidence="3">
    <location>
        <begin position="43"/>
        <end position="295"/>
    </location>
</feature>
<evidence type="ECO:0000256" key="1">
    <source>
        <dbReference type="ARBA" id="ARBA00010333"/>
    </source>
</evidence>